<accession>A0AAV3X862</accession>
<dbReference type="Gene3D" id="1.10.30.50">
    <property type="match status" value="1"/>
</dbReference>
<dbReference type="InterPro" id="IPR003615">
    <property type="entry name" value="HNH_nuc"/>
</dbReference>
<dbReference type="InterPro" id="IPR002711">
    <property type="entry name" value="HNH"/>
</dbReference>
<dbReference type="GO" id="GO:0008270">
    <property type="term" value="F:zinc ion binding"/>
    <property type="evidence" value="ECO:0007669"/>
    <property type="project" value="InterPro"/>
</dbReference>
<feature type="domain" description="HNH nuclease" evidence="1">
    <location>
        <begin position="3"/>
        <end position="57"/>
    </location>
</feature>
<sequence length="108" mass="12956">MPNRKASLLQKQKGKCPWCGQNFCDWDVIEEDHITPLALGGRDEYKNLQLLHRRHEEKTYLDLIAISQKNHSKSFERLSQFWDKYEWEWVDDIASFISLKVWKSESDK</sequence>
<protein>
    <recommendedName>
        <fullName evidence="1">HNH nuclease domain-containing protein</fullName>
    </recommendedName>
</protein>
<keyword evidence="3" id="KW-1185">Reference proteome</keyword>
<evidence type="ECO:0000313" key="3">
    <source>
        <dbReference type="Proteomes" id="UP001050975"/>
    </source>
</evidence>
<dbReference type="AlphaFoldDB" id="A0AAV3X862"/>
<dbReference type="Pfam" id="PF01844">
    <property type="entry name" value="HNH"/>
    <property type="match status" value="1"/>
</dbReference>
<name>A0AAV3X862_9CYAN</name>
<dbReference type="GO" id="GO:0004519">
    <property type="term" value="F:endonuclease activity"/>
    <property type="evidence" value="ECO:0007669"/>
    <property type="project" value="InterPro"/>
</dbReference>
<dbReference type="CDD" id="cd00085">
    <property type="entry name" value="HNHc"/>
    <property type="match status" value="1"/>
</dbReference>
<evidence type="ECO:0000259" key="1">
    <source>
        <dbReference type="SMART" id="SM00507"/>
    </source>
</evidence>
<organism evidence="2 3">
    <name type="scientific">Microseira wollei NIES-4236</name>
    <dbReference type="NCBI Taxonomy" id="2530354"/>
    <lineage>
        <taxon>Bacteria</taxon>
        <taxon>Bacillati</taxon>
        <taxon>Cyanobacteriota</taxon>
        <taxon>Cyanophyceae</taxon>
        <taxon>Oscillatoriophycideae</taxon>
        <taxon>Aerosakkonematales</taxon>
        <taxon>Aerosakkonemataceae</taxon>
        <taxon>Microseira</taxon>
    </lineage>
</organism>
<dbReference type="EMBL" id="BLAY01000013">
    <property type="protein sequence ID" value="GET36427.1"/>
    <property type="molecule type" value="Genomic_DNA"/>
</dbReference>
<dbReference type="Proteomes" id="UP001050975">
    <property type="component" value="Unassembled WGS sequence"/>
</dbReference>
<gene>
    <name evidence="2" type="ORF">MiSe_11780</name>
</gene>
<dbReference type="RefSeq" id="WP_226575972.1">
    <property type="nucleotide sequence ID" value="NZ_BLAY01000013.1"/>
</dbReference>
<comment type="caution">
    <text evidence="2">The sequence shown here is derived from an EMBL/GenBank/DDBJ whole genome shotgun (WGS) entry which is preliminary data.</text>
</comment>
<evidence type="ECO:0000313" key="2">
    <source>
        <dbReference type="EMBL" id="GET36427.1"/>
    </source>
</evidence>
<reference evidence="2" key="1">
    <citation type="submission" date="2019-10" db="EMBL/GenBank/DDBJ databases">
        <title>Draft genome sequece of Microseira wollei NIES-4236.</title>
        <authorList>
            <person name="Yamaguchi H."/>
            <person name="Suzuki S."/>
            <person name="Kawachi M."/>
        </authorList>
    </citation>
    <scope>NUCLEOTIDE SEQUENCE</scope>
    <source>
        <strain evidence="2">NIES-4236</strain>
    </source>
</reference>
<dbReference type="GO" id="GO:0003676">
    <property type="term" value="F:nucleic acid binding"/>
    <property type="evidence" value="ECO:0007669"/>
    <property type="project" value="InterPro"/>
</dbReference>
<dbReference type="SMART" id="SM00507">
    <property type="entry name" value="HNHc"/>
    <property type="match status" value="1"/>
</dbReference>
<proteinExistence type="predicted"/>